<reference evidence="3 4" key="1">
    <citation type="journal article" date="2023" name="Int. J. Syst. Evol. Microbiol.">
        <title>Winogradskyella bathintestinalis sp. nov., isolated from the intestine of the deep-sea loosejaw dragonfish, Malacosteus niger.</title>
        <authorList>
            <person name="Uniacke-Lowe S."/>
            <person name="Johnson C.N."/>
            <person name="Stanton C."/>
            <person name="Hill C."/>
            <person name="Ross P."/>
        </authorList>
    </citation>
    <scope>NUCLEOTIDE SEQUENCE [LARGE SCALE GENOMIC DNA]</scope>
    <source>
        <strain evidence="3 4">APC 3343</strain>
    </source>
</reference>
<dbReference type="InterPro" id="IPR006015">
    <property type="entry name" value="Universal_stress_UspA"/>
</dbReference>
<feature type="domain" description="UspA" evidence="2">
    <location>
        <begin position="209"/>
        <end position="277"/>
    </location>
</feature>
<keyword evidence="4" id="KW-1185">Reference proteome</keyword>
<sequence length="296" mass="33624">MQHILIPTDFSSNALNAAHYAVLLMKDEPSIFYLLNTFQITAHHPEYLTQENTGTSVMEYAFENSKKGLKQLEETLKLEHKNPRHTFKKISTTGLLTDVIENYIKKKNIELIVMGTQGVTAEANRFIGSNMLETIKQVDCPVIAVPESYKNKVPKQLLLSTDLGEQTQNPFLQNLRAIANLHQATINILKVNKEKQLSDECVANMNHLETVFKDQTCVFHLVESKSVLSEIERFDNENKIDLLVMINNKRSFFKSLLSTPIVNKMVLHTKLPLLVLPSSVQHKGSAKKEENTSKQH</sequence>
<protein>
    <submittedName>
        <fullName evidence="3">Universal stress protein</fullName>
    </submittedName>
</protein>
<comment type="caution">
    <text evidence="3">The sequence shown here is derived from an EMBL/GenBank/DDBJ whole genome shotgun (WGS) entry which is preliminary data.</text>
</comment>
<dbReference type="PRINTS" id="PR01438">
    <property type="entry name" value="UNVRSLSTRESS"/>
</dbReference>
<dbReference type="InterPro" id="IPR014729">
    <property type="entry name" value="Rossmann-like_a/b/a_fold"/>
</dbReference>
<dbReference type="Proteomes" id="UP001231197">
    <property type="component" value="Unassembled WGS sequence"/>
</dbReference>
<dbReference type="PANTHER" id="PTHR46268:SF6">
    <property type="entry name" value="UNIVERSAL STRESS PROTEIN UP12"/>
    <property type="match status" value="1"/>
</dbReference>
<name>A0ABT7ZW50_9FLAO</name>
<evidence type="ECO:0000259" key="2">
    <source>
        <dbReference type="Pfam" id="PF00582"/>
    </source>
</evidence>
<dbReference type="EMBL" id="JASDDK010000003">
    <property type="protein sequence ID" value="MDN3493234.1"/>
    <property type="molecule type" value="Genomic_DNA"/>
</dbReference>
<proteinExistence type="inferred from homology"/>
<organism evidence="3 4">
    <name type="scientific">Winogradskyella bathintestinalis</name>
    <dbReference type="NCBI Taxonomy" id="3035208"/>
    <lineage>
        <taxon>Bacteria</taxon>
        <taxon>Pseudomonadati</taxon>
        <taxon>Bacteroidota</taxon>
        <taxon>Flavobacteriia</taxon>
        <taxon>Flavobacteriales</taxon>
        <taxon>Flavobacteriaceae</taxon>
        <taxon>Winogradskyella</taxon>
    </lineage>
</organism>
<dbReference type="SUPFAM" id="SSF52402">
    <property type="entry name" value="Adenine nucleotide alpha hydrolases-like"/>
    <property type="match status" value="2"/>
</dbReference>
<evidence type="ECO:0000313" key="3">
    <source>
        <dbReference type="EMBL" id="MDN3493234.1"/>
    </source>
</evidence>
<accession>A0ABT7ZW50</accession>
<evidence type="ECO:0000256" key="1">
    <source>
        <dbReference type="ARBA" id="ARBA00008791"/>
    </source>
</evidence>
<evidence type="ECO:0000313" key="4">
    <source>
        <dbReference type="Proteomes" id="UP001231197"/>
    </source>
</evidence>
<dbReference type="RefSeq" id="WP_290206885.1">
    <property type="nucleotide sequence ID" value="NZ_JASDDK010000003.1"/>
</dbReference>
<comment type="similarity">
    <text evidence="1">Belongs to the universal stress protein A family.</text>
</comment>
<dbReference type="CDD" id="cd00293">
    <property type="entry name" value="USP-like"/>
    <property type="match status" value="1"/>
</dbReference>
<dbReference type="InterPro" id="IPR006016">
    <property type="entry name" value="UspA"/>
</dbReference>
<dbReference type="Pfam" id="PF00582">
    <property type="entry name" value="Usp"/>
    <property type="match status" value="2"/>
</dbReference>
<dbReference type="PANTHER" id="PTHR46268">
    <property type="entry name" value="STRESS RESPONSE PROTEIN NHAX"/>
    <property type="match status" value="1"/>
</dbReference>
<feature type="domain" description="UspA" evidence="2">
    <location>
        <begin position="1"/>
        <end position="146"/>
    </location>
</feature>
<dbReference type="Gene3D" id="3.40.50.620">
    <property type="entry name" value="HUPs"/>
    <property type="match status" value="2"/>
</dbReference>
<gene>
    <name evidence="3" type="ORF">QMA06_10900</name>
</gene>